<evidence type="ECO:0000313" key="2">
    <source>
        <dbReference type="Proteomes" id="UP001652542"/>
    </source>
</evidence>
<keyword evidence="2" id="KW-1185">Reference proteome</keyword>
<proteinExistence type="predicted"/>
<gene>
    <name evidence="1" type="ORF">OEW28_10715</name>
</gene>
<dbReference type="RefSeq" id="WP_263734754.1">
    <property type="nucleotide sequence ID" value="NZ_JAOWKY010000002.1"/>
</dbReference>
<reference evidence="1 2" key="1">
    <citation type="submission" date="2022-10" db="EMBL/GenBank/DDBJ databases">
        <title>Defluviimonas sp. nov., isolated from ocean surface water.</title>
        <authorList>
            <person name="He W."/>
            <person name="Wang L."/>
            <person name="Zhang D.-F."/>
        </authorList>
    </citation>
    <scope>NUCLEOTIDE SEQUENCE [LARGE SCALE GENOMIC DNA]</scope>
    <source>
        <strain evidence="1 2">WL0002</strain>
    </source>
</reference>
<dbReference type="EMBL" id="JAOWKY010000002">
    <property type="protein sequence ID" value="MCV2869098.1"/>
    <property type="molecule type" value="Genomic_DNA"/>
</dbReference>
<evidence type="ECO:0000313" key="1">
    <source>
        <dbReference type="EMBL" id="MCV2869098.1"/>
    </source>
</evidence>
<comment type="caution">
    <text evidence="1">The sequence shown here is derived from an EMBL/GenBank/DDBJ whole genome shotgun (WGS) entry which is preliminary data.</text>
</comment>
<sequence length="86" mass="9275">MIMDSSKPTPIRMTRFVRCKIASAPTLSSISGNPNAPHTCKTYQYDNRFIIGTAICATTKPGVIARLGECSVSRSMAPGARDIADR</sequence>
<organism evidence="1 2">
    <name type="scientific">Albidovulum marisflavi</name>
    <dbReference type="NCBI Taxonomy" id="2984159"/>
    <lineage>
        <taxon>Bacteria</taxon>
        <taxon>Pseudomonadati</taxon>
        <taxon>Pseudomonadota</taxon>
        <taxon>Alphaproteobacteria</taxon>
        <taxon>Rhodobacterales</taxon>
        <taxon>Paracoccaceae</taxon>
        <taxon>Albidovulum</taxon>
    </lineage>
</organism>
<name>A0ABT2ZD77_9RHOB</name>
<dbReference type="Proteomes" id="UP001652542">
    <property type="component" value="Unassembled WGS sequence"/>
</dbReference>
<protein>
    <submittedName>
        <fullName evidence="1">Uncharacterized protein</fullName>
    </submittedName>
</protein>
<accession>A0ABT2ZD77</accession>